<organism evidence="12 13">
    <name type="scientific">Kalanchoe fedtschenkoi</name>
    <name type="common">Lavender scallops</name>
    <name type="synonym">South American air plant</name>
    <dbReference type="NCBI Taxonomy" id="63787"/>
    <lineage>
        <taxon>Eukaryota</taxon>
        <taxon>Viridiplantae</taxon>
        <taxon>Streptophyta</taxon>
        <taxon>Embryophyta</taxon>
        <taxon>Tracheophyta</taxon>
        <taxon>Spermatophyta</taxon>
        <taxon>Magnoliopsida</taxon>
        <taxon>eudicotyledons</taxon>
        <taxon>Gunneridae</taxon>
        <taxon>Pentapetalae</taxon>
        <taxon>Saxifragales</taxon>
        <taxon>Crassulaceae</taxon>
        <taxon>Kalanchoe</taxon>
    </lineage>
</organism>
<keyword evidence="5" id="KW-0010">Activator</keyword>
<dbReference type="GO" id="GO:0000160">
    <property type="term" value="P:phosphorelay signal transduction system"/>
    <property type="evidence" value="ECO:0007669"/>
    <property type="project" value="UniProtKB-KW"/>
</dbReference>
<evidence type="ECO:0000256" key="4">
    <source>
        <dbReference type="ARBA" id="ARBA00023015"/>
    </source>
</evidence>
<dbReference type="GO" id="GO:0003677">
    <property type="term" value="F:DNA binding"/>
    <property type="evidence" value="ECO:0007669"/>
    <property type="project" value="InterPro"/>
</dbReference>
<dbReference type="PANTHER" id="PTHR43874">
    <property type="entry name" value="TWO-COMPONENT RESPONSE REGULATOR"/>
    <property type="match status" value="1"/>
</dbReference>
<keyword evidence="6" id="KW-0804">Transcription</keyword>
<dbReference type="SUPFAM" id="SSF52172">
    <property type="entry name" value="CheY-like"/>
    <property type="match status" value="1"/>
</dbReference>
<evidence type="ECO:0000256" key="3">
    <source>
        <dbReference type="ARBA" id="ARBA00023012"/>
    </source>
</evidence>
<evidence type="ECO:0000256" key="6">
    <source>
        <dbReference type="ARBA" id="ARBA00023163"/>
    </source>
</evidence>
<evidence type="ECO:0000256" key="7">
    <source>
        <dbReference type="ARBA" id="ARBA00023242"/>
    </source>
</evidence>
<dbReference type="InterPro" id="IPR001789">
    <property type="entry name" value="Sig_transdc_resp-reg_receiver"/>
</dbReference>
<dbReference type="NCBIfam" id="TIGR01557">
    <property type="entry name" value="myb_SHAQKYF"/>
    <property type="match status" value="1"/>
</dbReference>
<dbReference type="CDD" id="cd17584">
    <property type="entry name" value="REC_typeB_ARR-like"/>
    <property type="match status" value="1"/>
</dbReference>
<dbReference type="Gene3D" id="3.40.50.2300">
    <property type="match status" value="1"/>
</dbReference>
<keyword evidence="2 8" id="KW-0597">Phosphoprotein</keyword>
<evidence type="ECO:0000256" key="2">
    <source>
        <dbReference type="ARBA" id="ARBA00022553"/>
    </source>
</evidence>
<evidence type="ECO:0000256" key="9">
    <source>
        <dbReference type="SAM" id="MobiDB-lite"/>
    </source>
</evidence>
<keyword evidence="4" id="KW-0805">Transcription regulation</keyword>
<dbReference type="AlphaFoldDB" id="A0A7N0VID7"/>
<dbReference type="PROSITE" id="PS50110">
    <property type="entry name" value="RESPONSE_REGULATORY"/>
    <property type="match status" value="1"/>
</dbReference>
<dbReference type="Gramene" id="Kaladp0809s0083.1.v1.1">
    <property type="protein sequence ID" value="Kaladp0809s0083.1.v1.1"/>
    <property type="gene ID" value="Kaladp0809s0083.v1.1"/>
</dbReference>
<dbReference type="InterPro" id="IPR009057">
    <property type="entry name" value="Homeodomain-like_sf"/>
</dbReference>
<dbReference type="InterPro" id="IPR011006">
    <property type="entry name" value="CheY-like_superfamily"/>
</dbReference>
<feature type="compositionally biased region" description="Basic and acidic residues" evidence="9">
    <location>
        <begin position="202"/>
        <end position="217"/>
    </location>
</feature>
<dbReference type="Pfam" id="PF00072">
    <property type="entry name" value="Response_reg"/>
    <property type="match status" value="1"/>
</dbReference>
<dbReference type="InterPro" id="IPR006447">
    <property type="entry name" value="Myb_dom_plants"/>
</dbReference>
<dbReference type="GO" id="GO:0005634">
    <property type="term" value="C:nucleus"/>
    <property type="evidence" value="ECO:0007669"/>
    <property type="project" value="UniProtKB-SubCell"/>
</dbReference>
<dbReference type="InterPro" id="IPR001005">
    <property type="entry name" value="SANT/Myb"/>
</dbReference>
<dbReference type="SMART" id="SM00448">
    <property type="entry name" value="REC"/>
    <property type="match status" value="1"/>
</dbReference>
<evidence type="ECO:0000259" key="11">
    <source>
        <dbReference type="PROSITE" id="PS51294"/>
    </source>
</evidence>
<keyword evidence="13" id="KW-1185">Reference proteome</keyword>
<dbReference type="InterPro" id="IPR045279">
    <property type="entry name" value="ARR-like"/>
</dbReference>
<evidence type="ECO:0000259" key="10">
    <source>
        <dbReference type="PROSITE" id="PS50110"/>
    </source>
</evidence>
<keyword evidence="3" id="KW-0902">Two-component regulatory system</keyword>
<feature type="region of interest" description="Disordered" evidence="9">
    <location>
        <begin position="194"/>
        <end position="229"/>
    </location>
</feature>
<feature type="modified residue" description="4-aspartylphosphate" evidence="8">
    <location>
        <position position="115"/>
    </location>
</feature>
<feature type="compositionally biased region" description="Polar residues" evidence="9">
    <location>
        <begin position="446"/>
        <end position="461"/>
    </location>
</feature>
<dbReference type="Gene3D" id="1.10.10.60">
    <property type="entry name" value="Homeodomain-like"/>
    <property type="match status" value="1"/>
</dbReference>
<dbReference type="PANTHER" id="PTHR43874:SF7">
    <property type="entry name" value="TWO-COMPONENT RESPONSE REGULATOR ARR10"/>
    <property type="match status" value="1"/>
</dbReference>
<evidence type="ECO:0000313" key="12">
    <source>
        <dbReference type="EnsemblPlants" id="Kaladp0809s0083.1.v1.1"/>
    </source>
</evidence>
<dbReference type="Proteomes" id="UP000594263">
    <property type="component" value="Unplaced"/>
</dbReference>
<comment type="subcellular location">
    <subcellularLocation>
        <location evidence="1">Nucleus</location>
    </subcellularLocation>
</comment>
<dbReference type="InterPro" id="IPR017930">
    <property type="entry name" value="Myb_dom"/>
</dbReference>
<name>A0A7N0VID7_KALFE</name>
<reference evidence="12" key="1">
    <citation type="submission" date="2021-01" db="UniProtKB">
        <authorList>
            <consortium name="EnsemblPlants"/>
        </authorList>
    </citation>
    <scope>IDENTIFICATION</scope>
</reference>
<dbReference type="SUPFAM" id="SSF46689">
    <property type="entry name" value="Homeodomain-like"/>
    <property type="match status" value="1"/>
</dbReference>
<dbReference type="EnsemblPlants" id="Kaladp0809s0083.1.v1.1">
    <property type="protein sequence ID" value="Kaladp0809s0083.1.v1.1"/>
    <property type="gene ID" value="Kaladp0809s0083.v1.1"/>
</dbReference>
<evidence type="ECO:0008006" key="14">
    <source>
        <dbReference type="Google" id="ProtNLM"/>
    </source>
</evidence>
<feature type="region of interest" description="Disordered" evidence="9">
    <location>
        <begin position="429"/>
        <end position="461"/>
    </location>
</feature>
<proteinExistence type="predicted"/>
<evidence type="ECO:0000256" key="5">
    <source>
        <dbReference type="ARBA" id="ARBA00023159"/>
    </source>
</evidence>
<accession>A0A7N0VID7</accession>
<feature type="domain" description="Response regulatory" evidence="10">
    <location>
        <begin position="64"/>
        <end position="179"/>
    </location>
</feature>
<protein>
    <recommendedName>
        <fullName evidence="14">Two-component response regulator</fullName>
    </recommendedName>
</protein>
<evidence type="ECO:0000256" key="1">
    <source>
        <dbReference type="ARBA" id="ARBA00004123"/>
    </source>
</evidence>
<evidence type="ECO:0000256" key="8">
    <source>
        <dbReference type="PROSITE-ProRule" id="PRU00169"/>
    </source>
</evidence>
<dbReference type="GO" id="GO:0009736">
    <property type="term" value="P:cytokinin-activated signaling pathway"/>
    <property type="evidence" value="ECO:0007669"/>
    <property type="project" value="InterPro"/>
</dbReference>
<dbReference type="PROSITE" id="PS51294">
    <property type="entry name" value="HTH_MYB"/>
    <property type="match status" value="1"/>
</dbReference>
<keyword evidence="7" id="KW-0539">Nucleus</keyword>
<dbReference type="Pfam" id="PF00249">
    <property type="entry name" value="Myb_DNA-binding"/>
    <property type="match status" value="1"/>
</dbReference>
<feature type="domain" description="HTH myb-type" evidence="11">
    <location>
        <begin position="254"/>
        <end position="312"/>
    </location>
</feature>
<dbReference type="OMA" id="NTFNCEG"/>
<evidence type="ECO:0000313" key="13">
    <source>
        <dbReference type="Proteomes" id="UP000594263"/>
    </source>
</evidence>
<sequence>MPSSQQEQTIAVAADGSSPDADNKKLDQPGLETTCEDQDHYLSWDDLADDHAKEIPSFKIDGLRVLAVDDSVVCLKILVALLKHCKYNVTETTNPVEALQILRTRKHEFDIVITDQRMLEMDGLVLLQKISLEMDLPVVMLSADNNQQNIMKAIRYGARDYIIKPPGMAQIKNVWQHVVRKQLFGSGCKDVNNANNSSVTIEETRSPVEDSKRKQTEIEQDDNCDDEMGKTDEEAASAWTGCGNAADGSGAGAAKKKRRVNWTAELHNKFIDAIERIGPNAVPMEILKVMNVPWLTRANVASHLQKFKNALRGQTQSAQPARNVYNSRVNSAAGQSGYQSSLSSASPYSIGTMNYGSSASTYPVGTSQILPQRLSYQQSNLNPMIQNLGYANQSQSHTQHYNLPFNPSAYQAPTMLNDAPLPPKTVRPDIQGHPPVPKFNGLRFPTSGTMNDNNMINSYSVNRPQLPAPTLAPSQPTYAYTPAVAPTSVRVADSQQHDMLTEGENYGVGLTSESQNMYAQLDWTGAPDLQDTLMPISDTNNTGNFEASPFLTNPMEPTSMDGHIAVSPNLSHSNRFKVQPFHSTPQEELPIDPTSFQAINTNLSDEDDNEELSNMVNTFNCEGPPSL</sequence>
<dbReference type="FunFam" id="1.10.10.60:FF:000007">
    <property type="entry name" value="Two-component response regulator"/>
    <property type="match status" value="1"/>
</dbReference>
<feature type="region of interest" description="Disordered" evidence="9">
    <location>
        <begin position="1"/>
        <end position="30"/>
    </location>
</feature>